<keyword evidence="1 6" id="KW-0645">Protease</keyword>
<keyword evidence="9" id="KW-1185">Reference proteome</keyword>
<dbReference type="GO" id="GO:0016020">
    <property type="term" value="C:membrane"/>
    <property type="evidence" value="ECO:0007669"/>
    <property type="project" value="TreeGrafter"/>
</dbReference>
<dbReference type="STRING" id="703.SAMEA2665130_02438"/>
<dbReference type="GO" id="GO:0046872">
    <property type="term" value="F:metal ion binding"/>
    <property type="evidence" value="ECO:0007669"/>
    <property type="project" value="UniProtKB-KW"/>
</dbReference>
<dbReference type="HOGENOM" id="CLU_029002_5_0_6"/>
<comment type="similarity">
    <text evidence="6">Belongs to the peptidase M48 family.</text>
</comment>
<dbReference type="Pfam" id="PF01435">
    <property type="entry name" value="Peptidase_M48"/>
    <property type="match status" value="1"/>
</dbReference>
<keyword evidence="2" id="KW-0479">Metal-binding</keyword>
<dbReference type="InterPro" id="IPR001915">
    <property type="entry name" value="Peptidase_M48"/>
</dbReference>
<evidence type="ECO:0000256" key="2">
    <source>
        <dbReference type="ARBA" id="ARBA00022723"/>
    </source>
</evidence>
<accession>R8AN99</accession>
<keyword evidence="4 6" id="KW-0862">Zinc</keyword>
<keyword evidence="3 6" id="KW-0378">Hydrolase</keyword>
<sequence>MEFVMQQGCLPSVHKILKRGVLVSLLACGLAGCASSPTGRSQVLMYSPAQMAELGEQSFSQLKQQQPVVKDARTRRYVQCVADAVTSALPAYTGEPAVSAQQWEVVVFDSTEVNAFALPGGKIGVYSGLLKVAENQDQLATVIGHEVSHVLAQHSNERLSRSQLAALGMNIAGSVLGEQAYGQEAMAALGLGVQVGVLLPYGRAQESEADDLGLTLMAQAGFDPRQAVILWQRMAAQEGTAPVALLSTHPSSQTRISQLQAWEARALPLMQQAHAAGRRPQCKR</sequence>
<dbReference type="CDD" id="cd07331">
    <property type="entry name" value="M48C_Oma1_like"/>
    <property type="match status" value="1"/>
</dbReference>
<evidence type="ECO:0000256" key="3">
    <source>
        <dbReference type="ARBA" id="ARBA00022801"/>
    </source>
</evidence>
<dbReference type="GO" id="GO:0051603">
    <property type="term" value="P:proteolysis involved in protein catabolic process"/>
    <property type="evidence" value="ECO:0007669"/>
    <property type="project" value="TreeGrafter"/>
</dbReference>
<proteinExistence type="inferred from homology"/>
<dbReference type="PANTHER" id="PTHR22726">
    <property type="entry name" value="METALLOENDOPEPTIDASE OMA1"/>
    <property type="match status" value="1"/>
</dbReference>
<dbReference type="InterPro" id="IPR051156">
    <property type="entry name" value="Mito/Outer_Membr_Metalloprot"/>
</dbReference>
<evidence type="ECO:0000256" key="1">
    <source>
        <dbReference type="ARBA" id="ARBA00022670"/>
    </source>
</evidence>
<comment type="cofactor">
    <cofactor evidence="6">
        <name>Zn(2+)</name>
        <dbReference type="ChEBI" id="CHEBI:29105"/>
    </cofactor>
    <text evidence="6">Binds 1 zinc ion per subunit.</text>
</comment>
<evidence type="ECO:0000313" key="9">
    <source>
        <dbReference type="Proteomes" id="UP000014012"/>
    </source>
</evidence>
<dbReference type="Proteomes" id="UP000014012">
    <property type="component" value="Unassembled WGS sequence"/>
</dbReference>
<reference evidence="8 9" key="1">
    <citation type="journal article" date="2013" name="Genome Announc.">
        <title>Genome Sequence of Plesiomonas shigelloides Strain 302-73 (Serotype O1).</title>
        <authorList>
            <person name="Pique N."/>
            <person name="Aquilini E."/>
            <person name="Alioto T."/>
            <person name="Minana-Galbis D."/>
            <person name="Tomas J.M."/>
        </authorList>
    </citation>
    <scope>NUCLEOTIDE SEQUENCE [LARGE SCALE GENOMIC DNA]</scope>
    <source>
        <strain evidence="8 9">302-73</strain>
    </source>
</reference>
<dbReference type="EMBL" id="AQQO01000358">
    <property type="protein sequence ID" value="EON87790.1"/>
    <property type="molecule type" value="Genomic_DNA"/>
</dbReference>
<name>R8AN99_PLESH</name>
<evidence type="ECO:0000256" key="5">
    <source>
        <dbReference type="ARBA" id="ARBA00023049"/>
    </source>
</evidence>
<dbReference type="GO" id="GO:0004222">
    <property type="term" value="F:metalloendopeptidase activity"/>
    <property type="evidence" value="ECO:0007669"/>
    <property type="project" value="InterPro"/>
</dbReference>
<dbReference type="PATRIC" id="fig|1315976.3.peg.2718"/>
<dbReference type="AlphaFoldDB" id="R8AN99"/>
<evidence type="ECO:0000313" key="8">
    <source>
        <dbReference type="EMBL" id="EON87790.1"/>
    </source>
</evidence>
<evidence type="ECO:0000256" key="4">
    <source>
        <dbReference type="ARBA" id="ARBA00022833"/>
    </source>
</evidence>
<keyword evidence="5 6" id="KW-0482">Metalloprotease</keyword>
<gene>
    <name evidence="8" type="ORF">PLESHI_14231</name>
</gene>
<protein>
    <submittedName>
        <fullName evidence="8">Zn-dependent protease with chaperone function</fullName>
    </submittedName>
</protein>
<dbReference type="RefSeq" id="WP_010864447.1">
    <property type="nucleotide sequence ID" value="NZ_KB944511.1"/>
</dbReference>
<evidence type="ECO:0000259" key="7">
    <source>
        <dbReference type="Pfam" id="PF01435"/>
    </source>
</evidence>
<organism evidence="8 9">
    <name type="scientific">Plesiomonas shigelloides 302-73</name>
    <dbReference type="NCBI Taxonomy" id="1315976"/>
    <lineage>
        <taxon>Bacteria</taxon>
        <taxon>Pseudomonadati</taxon>
        <taxon>Pseudomonadota</taxon>
        <taxon>Gammaproteobacteria</taxon>
        <taxon>Enterobacterales</taxon>
        <taxon>Enterobacteriaceae</taxon>
        <taxon>Plesiomonas</taxon>
    </lineage>
</organism>
<dbReference type="Gene3D" id="3.30.2010.10">
    <property type="entry name" value="Metalloproteases ('zincins'), catalytic domain"/>
    <property type="match status" value="1"/>
</dbReference>
<feature type="domain" description="Peptidase M48" evidence="7">
    <location>
        <begin position="98"/>
        <end position="262"/>
    </location>
</feature>
<evidence type="ECO:0000256" key="6">
    <source>
        <dbReference type="RuleBase" id="RU003983"/>
    </source>
</evidence>
<dbReference type="PANTHER" id="PTHR22726:SF24">
    <property type="entry name" value="M48 FAMILY METALLOPEPTIDASE"/>
    <property type="match status" value="1"/>
</dbReference>
<comment type="caution">
    <text evidence="8">The sequence shown here is derived from an EMBL/GenBank/DDBJ whole genome shotgun (WGS) entry which is preliminary data.</text>
</comment>